<sequence length="1115" mass="122701">MKDSQARPLADLNEAITSRQQVIKASSENDMNELAILNNITINQDEVFLHTRDIAVMEESILVARSAADGNPLDQPDYIGRLGNLSTQMAKRVAQTQNMQHLGKSLVLTQKTIAIMPQNDTDFADHSHSLGSQSRKRFLHIGELSDIEEAVTLMTRSIYLTPGDSQILPGRLHDLALALGDKYSFTGQVTDVQAAVATARRAVEATSSQDEEGLPGRLHNLSIQLGFRYKRIGDMKDLVDSLDAIRQSIRLTAQGDRLLGQRYHSLALSLRVKYDSGTDIGALEESVHTAREAIKATPHNLPGAEKGDRLASLASQLGARYLRKGAIEDLEEAINIARESIKVTPEGNPTLTAKYITLSIHLRNRYTRVGSMKDLEEAISATRKAIVVTPVENKQRSDLLINLSIRLGLKYARTKETADFDESISVAQQAIEGMADDHPSRAIALEVLGIRLRNRYLRTRNIDDLSESIRMNKEAIEATREPSRRAGLFFNLAIKLRSKYLHTKAMEDLEQATCACRTAIEGTPNDDPNIARRLHVLGNQLRTQYSRTKVAADLEEAVQCFRTALHHNAAPISIRIKAGRTLLSFMDVSQGGGQEAYLVAEATIQLAPLLSPPSLENKDKQHLLAEIAGLASDAAAIALLAGKGMLSAIRLLETGRGVLASSLQDLRVDISELEKRHPDLAHSFVTLRDQLDAPLSPGGADVEATETSTESDQRHNAVNRMPILLGEIRSCVGLEDFLLPPSEAELRAAATQGPIVIINVSRHQCDALIVEQAALRVVQLPQLSLKKILAQAPHVRSVETLEWLWDAAASPVLDALGYSNTPATDSWPHIWWIPTGLLASFPIHAAGRHSKCNSSTVLDRVVSSYGSSIKAVTNSRRKPDPPMQMRGPREVVLVSMQDTPGQQSLRHAHSETLAVQGICDKMGLPWTKPKARRKEVLSAIESSMILHFAGHGTTDEKSPLLSHLLLEDWIEDPLTVASLLDTNLSSNSPFLAYLSACGTGQVRDKKSLDESIHLARAFQLAGFRHVIGTLWEVNDKLCVTMAQLFYGNLRKTGISDDAISHGLHFAMRQLRDSWVQGLGYDENVPRDVDIVRDVVACDDIELQNPLWVPYIHYGV</sequence>
<dbReference type="InterPro" id="IPR011990">
    <property type="entry name" value="TPR-like_helical_dom_sf"/>
</dbReference>
<evidence type="ECO:0000259" key="1">
    <source>
        <dbReference type="Pfam" id="PF12770"/>
    </source>
</evidence>
<feature type="domain" description="CHAT" evidence="1">
    <location>
        <begin position="799"/>
        <end position="1067"/>
    </location>
</feature>
<dbReference type="SUPFAM" id="SSF48452">
    <property type="entry name" value="TPR-like"/>
    <property type="match status" value="1"/>
</dbReference>
<dbReference type="PANTHER" id="PTHR19959:SF119">
    <property type="entry name" value="FUNGAL LIPASE-LIKE DOMAIN-CONTAINING PROTEIN"/>
    <property type="match status" value="1"/>
</dbReference>
<name>A0A8H5ISN3_9HYPO</name>
<dbReference type="Gene3D" id="1.25.40.10">
    <property type="entry name" value="Tetratricopeptide repeat domain"/>
    <property type="match status" value="2"/>
</dbReference>
<evidence type="ECO:0000313" key="2">
    <source>
        <dbReference type="EMBL" id="KAF5539986.1"/>
    </source>
</evidence>
<dbReference type="InterPro" id="IPR024983">
    <property type="entry name" value="CHAT_dom"/>
</dbReference>
<proteinExistence type="predicted"/>
<dbReference type="Proteomes" id="UP000522262">
    <property type="component" value="Unassembled WGS sequence"/>
</dbReference>
<gene>
    <name evidence="2" type="ORF">FMEXI_8636</name>
</gene>
<dbReference type="EMBL" id="JAAOAM010000196">
    <property type="protein sequence ID" value="KAF5539986.1"/>
    <property type="molecule type" value="Genomic_DNA"/>
</dbReference>
<dbReference type="PANTHER" id="PTHR19959">
    <property type="entry name" value="KINESIN LIGHT CHAIN"/>
    <property type="match status" value="1"/>
</dbReference>
<evidence type="ECO:0000313" key="3">
    <source>
        <dbReference type="Proteomes" id="UP000522262"/>
    </source>
</evidence>
<accession>A0A8H5ISN3</accession>
<dbReference type="Pfam" id="PF12770">
    <property type="entry name" value="CHAT"/>
    <property type="match status" value="1"/>
</dbReference>
<dbReference type="AlphaFoldDB" id="A0A8H5ISN3"/>
<reference evidence="2 3" key="1">
    <citation type="submission" date="2020-05" db="EMBL/GenBank/DDBJ databases">
        <title>Identification and distribution of gene clusters putatively required for synthesis of sphingolipid metabolism inhibitors in phylogenetically diverse species of the filamentous fungus Fusarium.</title>
        <authorList>
            <person name="Kim H.-S."/>
            <person name="Busman M."/>
            <person name="Brown D.W."/>
            <person name="Divon H."/>
            <person name="Uhlig S."/>
            <person name="Proctor R.H."/>
        </authorList>
    </citation>
    <scope>NUCLEOTIDE SEQUENCE [LARGE SCALE GENOMIC DNA]</scope>
    <source>
        <strain evidence="2 3">NRRL 53147</strain>
    </source>
</reference>
<protein>
    <submittedName>
        <fullName evidence="2">TPR domain-containing protein</fullName>
    </submittedName>
</protein>
<keyword evidence="3" id="KW-1185">Reference proteome</keyword>
<organism evidence="2 3">
    <name type="scientific">Fusarium mexicanum</name>
    <dbReference type="NCBI Taxonomy" id="751941"/>
    <lineage>
        <taxon>Eukaryota</taxon>
        <taxon>Fungi</taxon>
        <taxon>Dikarya</taxon>
        <taxon>Ascomycota</taxon>
        <taxon>Pezizomycotina</taxon>
        <taxon>Sordariomycetes</taxon>
        <taxon>Hypocreomycetidae</taxon>
        <taxon>Hypocreales</taxon>
        <taxon>Nectriaceae</taxon>
        <taxon>Fusarium</taxon>
        <taxon>Fusarium fujikuroi species complex</taxon>
    </lineage>
</organism>
<comment type="caution">
    <text evidence="2">The sequence shown here is derived from an EMBL/GenBank/DDBJ whole genome shotgun (WGS) entry which is preliminary data.</text>
</comment>